<dbReference type="PANTHER" id="PTHR30250">
    <property type="entry name" value="PST FAMILY PREDICTED COLANIC ACID TRANSPORTER"/>
    <property type="match status" value="1"/>
</dbReference>
<evidence type="ECO:0000256" key="1">
    <source>
        <dbReference type="ARBA" id="ARBA00004651"/>
    </source>
</evidence>
<protein>
    <recommendedName>
        <fullName evidence="8">Polysaccharide biosynthesis protein</fullName>
    </recommendedName>
</protein>
<evidence type="ECO:0008006" key="8">
    <source>
        <dbReference type="Google" id="ProtNLM"/>
    </source>
</evidence>
<keyword evidence="2" id="KW-1003">Cell membrane</keyword>
<evidence type="ECO:0000313" key="7">
    <source>
        <dbReference type="EMBL" id="CAA6815515.1"/>
    </source>
</evidence>
<dbReference type="EMBL" id="CACVAV010000251">
    <property type="protein sequence ID" value="CAA6815515.1"/>
    <property type="molecule type" value="Genomic_DNA"/>
</dbReference>
<feature type="non-terminal residue" evidence="7">
    <location>
        <position position="331"/>
    </location>
</feature>
<comment type="subcellular location">
    <subcellularLocation>
        <location evidence="1">Cell membrane</location>
        <topology evidence="1">Multi-pass membrane protein</topology>
    </subcellularLocation>
</comment>
<feature type="transmembrane region" description="Helical" evidence="6">
    <location>
        <begin position="37"/>
        <end position="63"/>
    </location>
</feature>
<feature type="transmembrane region" description="Helical" evidence="6">
    <location>
        <begin position="179"/>
        <end position="199"/>
    </location>
</feature>
<keyword evidence="5 6" id="KW-0472">Membrane</keyword>
<dbReference type="InterPro" id="IPR050833">
    <property type="entry name" value="Poly_Biosynth_Transport"/>
</dbReference>
<evidence type="ECO:0000256" key="4">
    <source>
        <dbReference type="ARBA" id="ARBA00022989"/>
    </source>
</evidence>
<dbReference type="AlphaFoldDB" id="A0A6S6TKI3"/>
<keyword evidence="4 6" id="KW-1133">Transmembrane helix</keyword>
<dbReference type="InterPro" id="IPR002797">
    <property type="entry name" value="Polysacc_synth"/>
</dbReference>
<proteinExistence type="predicted"/>
<dbReference type="Pfam" id="PF01943">
    <property type="entry name" value="Polysacc_synt"/>
    <property type="match status" value="1"/>
</dbReference>
<feature type="transmembrane region" description="Helical" evidence="6">
    <location>
        <begin position="84"/>
        <end position="105"/>
    </location>
</feature>
<accession>A0A6S6TKI3</accession>
<evidence type="ECO:0000256" key="6">
    <source>
        <dbReference type="SAM" id="Phobius"/>
    </source>
</evidence>
<sequence>MKQKYSHSMVVRLLAIAVSSIGTLFLLPLILKTLGEYNFGIWGMVSSITSYLLLLDFGVALACTRYLSLCSEDKNNWTGIVSNALVLSFIMSAIMLMAGAGIFIAMQSGLLAEQHHLISTIVIITLLEVAISIPLRMYMSILRAEVRYFDIGSFEVIRVSLRIGGIALALFLGADLVDIVIIASLANLVFFILPLSNTIKRHKTVFFNKAAINKKTFMDLLKFSKSTAVSQTAEFLKFRTDSILVAILLGITASAHYTIIVFIVMMLTQVLMRFLSYWDTIIINSIGQGQHEQAINNLFKSLKIGINISLLSFLNIIVFGETFISFWVGEN</sequence>
<dbReference type="PANTHER" id="PTHR30250:SF26">
    <property type="entry name" value="PSMA PROTEIN"/>
    <property type="match status" value="1"/>
</dbReference>
<name>A0A6S6TKI3_9GAMM</name>
<feature type="transmembrane region" description="Helical" evidence="6">
    <location>
        <begin position="156"/>
        <end position="173"/>
    </location>
</feature>
<evidence type="ECO:0000256" key="5">
    <source>
        <dbReference type="ARBA" id="ARBA00023136"/>
    </source>
</evidence>
<feature type="transmembrane region" description="Helical" evidence="6">
    <location>
        <begin position="117"/>
        <end position="135"/>
    </location>
</feature>
<feature type="transmembrane region" description="Helical" evidence="6">
    <location>
        <begin position="12"/>
        <end position="31"/>
    </location>
</feature>
<feature type="transmembrane region" description="Helical" evidence="6">
    <location>
        <begin position="304"/>
        <end position="328"/>
    </location>
</feature>
<gene>
    <name evidence="7" type="ORF">HELGO_WM45213</name>
</gene>
<organism evidence="7">
    <name type="scientific">uncultured Thiotrichaceae bacterium</name>
    <dbReference type="NCBI Taxonomy" id="298394"/>
    <lineage>
        <taxon>Bacteria</taxon>
        <taxon>Pseudomonadati</taxon>
        <taxon>Pseudomonadota</taxon>
        <taxon>Gammaproteobacteria</taxon>
        <taxon>Thiotrichales</taxon>
        <taxon>Thiotrichaceae</taxon>
        <taxon>environmental samples</taxon>
    </lineage>
</organism>
<evidence type="ECO:0000256" key="3">
    <source>
        <dbReference type="ARBA" id="ARBA00022692"/>
    </source>
</evidence>
<reference evidence="7" key="1">
    <citation type="submission" date="2020-01" db="EMBL/GenBank/DDBJ databases">
        <authorList>
            <person name="Meier V. D."/>
            <person name="Meier V D."/>
        </authorList>
    </citation>
    <scope>NUCLEOTIDE SEQUENCE</scope>
    <source>
        <strain evidence="7">HLG_WM_MAG_08</strain>
    </source>
</reference>
<feature type="transmembrane region" description="Helical" evidence="6">
    <location>
        <begin position="243"/>
        <end position="267"/>
    </location>
</feature>
<dbReference type="GO" id="GO:0005886">
    <property type="term" value="C:plasma membrane"/>
    <property type="evidence" value="ECO:0007669"/>
    <property type="project" value="UniProtKB-SubCell"/>
</dbReference>
<keyword evidence="3 6" id="KW-0812">Transmembrane</keyword>
<evidence type="ECO:0000256" key="2">
    <source>
        <dbReference type="ARBA" id="ARBA00022475"/>
    </source>
</evidence>